<reference evidence="1 2" key="1">
    <citation type="submission" date="2018-02" db="EMBL/GenBank/DDBJ databases">
        <title>Genomic Encyclopedia of Archaeal and Bacterial Type Strains, Phase II (KMG-II): from individual species to whole genera.</title>
        <authorList>
            <person name="Goeker M."/>
        </authorList>
    </citation>
    <scope>NUCLEOTIDE SEQUENCE [LARGE SCALE GENOMIC DNA]</scope>
    <source>
        <strain evidence="1 2">DSM 22857</strain>
    </source>
</reference>
<name>A0A2S6IWP6_9ACTN</name>
<comment type="caution">
    <text evidence="1">The sequence shown here is derived from an EMBL/GenBank/DDBJ whole genome shotgun (WGS) entry which is preliminary data.</text>
</comment>
<organism evidence="1 2">
    <name type="scientific">Kineococcus xinjiangensis</name>
    <dbReference type="NCBI Taxonomy" id="512762"/>
    <lineage>
        <taxon>Bacteria</taxon>
        <taxon>Bacillati</taxon>
        <taxon>Actinomycetota</taxon>
        <taxon>Actinomycetes</taxon>
        <taxon>Kineosporiales</taxon>
        <taxon>Kineosporiaceae</taxon>
        <taxon>Kineococcus</taxon>
    </lineage>
</organism>
<dbReference type="AlphaFoldDB" id="A0A2S6IWP6"/>
<gene>
    <name evidence="1" type="ORF">CLV92_101454</name>
</gene>
<sequence>MDIMTMLGGTSFDACCPSYARVRIPATTSTRSWGEVRPVSADMRAAATTSALTGGEVRLQFDVVGTRHVAYLPKPVSGTRRFRSTTV</sequence>
<evidence type="ECO:0000313" key="2">
    <source>
        <dbReference type="Proteomes" id="UP000239485"/>
    </source>
</evidence>
<dbReference type="RefSeq" id="WP_104431103.1">
    <property type="nucleotide sequence ID" value="NZ_PTJD01000001.1"/>
</dbReference>
<accession>A0A2S6IWP6</accession>
<dbReference type="Proteomes" id="UP000239485">
    <property type="component" value="Unassembled WGS sequence"/>
</dbReference>
<proteinExistence type="predicted"/>
<protein>
    <submittedName>
        <fullName evidence="1">Uncharacterized protein</fullName>
    </submittedName>
</protein>
<dbReference type="EMBL" id="PTJD01000001">
    <property type="protein sequence ID" value="PPK98753.1"/>
    <property type="molecule type" value="Genomic_DNA"/>
</dbReference>
<keyword evidence="2" id="KW-1185">Reference proteome</keyword>
<evidence type="ECO:0000313" key="1">
    <source>
        <dbReference type="EMBL" id="PPK98753.1"/>
    </source>
</evidence>